<evidence type="ECO:0000313" key="2">
    <source>
        <dbReference type="EMBL" id="CAD1471385.1"/>
    </source>
</evidence>
<dbReference type="EMBL" id="CAJDYZ010004421">
    <property type="protein sequence ID" value="CAD1471385.1"/>
    <property type="molecule type" value="Genomic_DNA"/>
</dbReference>
<accession>A0A6V7GYT7</accession>
<gene>
    <name evidence="2" type="ORF">MHI_LOCUS236991</name>
</gene>
<organism evidence="2 3">
    <name type="scientific">Heterotrigona itama</name>
    <dbReference type="NCBI Taxonomy" id="395501"/>
    <lineage>
        <taxon>Eukaryota</taxon>
        <taxon>Metazoa</taxon>
        <taxon>Ecdysozoa</taxon>
        <taxon>Arthropoda</taxon>
        <taxon>Hexapoda</taxon>
        <taxon>Insecta</taxon>
        <taxon>Pterygota</taxon>
        <taxon>Neoptera</taxon>
        <taxon>Endopterygota</taxon>
        <taxon>Hymenoptera</taxon>
        <taxon>Apocrita</taxon>
        <taxon>Aculeata</taxon>
        <taxon>Apoidea</taxon>
        <taxon>Anthophila</taxon>
        <taxon>Apidae</taxon>
        <taxon>Heterotrigona</taxon>
    </lineage>
</organism>
<comment type="caution">
    <text evidence="2">The sequence shown here is derived from an EMBL/GenBank/DDBJ whole genome shotgun (WGS) entry which is preliminary data.</text>
</comment>
<sequence>VYVYLSNFIHLNNIIVHFLVSIKLIKLIYSFYCCKTSKYKIKINKKRTHFMYFNIHHNS</sequence>
<feature type="non-terminal residue" evidence="2">
    <location>
        <position position="1"/>
    </location>
</feature>
<feature type="transmembrane region" description="Helical" evidence="1">
    <location>
        <begin position="14"/>
        <end position="32"/>
    </location>
</feature>
<protein>
    <submittedName>
        <fullName evidence="2">Uncharacterized protein</fullName>
    </submittedName>
</protein>
<evidence type="ECO:0000256" key="1">
    <source>
        <dbReference type="SAM" id="Phobius"/>
    </source>
</evidence>
<keyword evidence="1" id="KW-1133">Transmembrane helix</keyword>
<keyword evidence="1" id="KW-0812">Transmembrane</keyword>
<reference evidence="2" key="1">
    <citation type="submission" date="2020-07" db="EMBL/GenBank/DDBJ databases">
        <authorList>
            <person name="Nazaruddin N."/>
        </authorList>
    </citation>
    <scope>NUCLEOTIDE SEQUENCE</scope>
</reference>
<name>A0A6V7GYT7_9HYME</name>
<evidence type="ECO:0000313" key="3">
    <source>
        <dbReference type="Proteomes" id="UP000752696"/>
    </source>
</evidence>
<dbReference type="AlphaFoldDB" id="A0A6V7GYT7"/>
<dbReference type="Proteomes" id="UP000752696">
    <property type="component" value="Unassembled WGS sequence"/>
</dbReference>
<keyword evidence="1" id="KW-0472">Membrane</keyword>
<keyword evidence="3" id="KW-1185">Reference proteome</keyword>
<proteinExistence type="predicted"/>